<evidence type="ECO:0000256" key="12">
    <source>
        <dbReference type="ARBA" id="ARBA00023212"/>
    </source>
</evidence>
<keyword evidence="5" id="KW-0963">Cytoplasm</keyword>
<dbReference type="SMART" id="SM00150">
    <property type="entry name" value="SPEC"/>
    <property type="match status" value="16"/>
</dbReference>
<evidence type="ECO:0000256" key="10">
    <source>
        <dbReference type="ARBA" id="ARBA00023136"/>
    </source>
</evidence>
<evidence type="ECO:0000256" key="14">
    <source>
        <dbReference type="SAM" id="Coils"/>
    </source>
</evidence>
<sequence>MESLRRGSRPQPDHVIQSQIKQLAEEQERVQTKTFTNWVNSHLRSSKRKPLIQVVDLCVDVKDGIVLLTLLEVLSGETLPFEKGRNMKRVHFLSNVNTCLRFLEGKKIKLVNINASDIIDGKPPIVLGLVWTIILYYQIEQNASALEKLAESGMSSSTGSVDSMGSSEASSTSSKPEAPRPSSSHLEPPPAKRAAKAVSVASKLKGKLTAKKALLAWARKASKAAGSGMDIEVKDFGPSWRDGCAFNVLIHNIRQDLVDLSMLPKRTNIENLDVAFNVAEKELGIVRLLDAQDVDVDKPDEKSIMTYVSQFFKAFPETGSKVDKAKEEEAKMCQEINDWLVKGDAMITSAKQKQRTKEDQYSQYVEFQAKHKKCKHLMTIVMEKKRKKVLLSLSEEQCNVTESQWTKLLAKEMEWRQSVEAGLAGGLGPCGEWLNKAEALLDDDLTPLQSQEETHSSMKRKLIAHQEHFRDANVVHKTFLELSRTQLAEGVPPTIFQDMSERFERVLAASQDRGTKLEYLEMKYRLLAFVVMAEKKLQAWTVKYGSRESVALLLENYKVFVFDDQFFEQYEVTLQQMEVVTEAYHKTITNEKELEGMRRFLGDMNQKKRNLTVEITSIQTMLESVIEHWQCYTTNVGLFQPWLEEAEKVLQRGDQATKMEYFCELSTWLDRHTAMNESGNFLIETCQETVSLSIQQQLLLINRRWKETFEPAKVYMKSNESEKLHQEFTSRVVSLNAWLDKAEACAMRPVECHYSVIKEHVQQLDELRSQVPGHEYSFKHLSQLAQSLVKTCSKEETGVMVNMLRTLKDRLAVVRDSIPPRAKTMNEMVQALRQYEEGMEEVEGWVNIAEGLLRSYEEEGMKPTGMDPREMESCLKKHKAHFSKAPHVGQQLEDKTQIVRYIISLNQESYTETTILEKSTANIQLRYRTAVSLGRDWEERLSGQRKEWQGFELREAELADWLQQASKILKDHKGPISKQLDTHKVWFESGQPDALTRFLSMSQELLHSLSPEERERVEGRVRALQDKCLALMRAAPLKFYQLHFQQAKETMDKKLEEVETELAQERQALKDGKTPEAVMDRHVNFFPKQKPLEFCAECIQSMEDIQKQLIALDPRYDPSPLTQAIQQGQDRHRKLSQEVLQLAKRLKELPRLWQEYNDRFDALSQWVLDTSDIMASIQTTDNNEEFRKLCLKFEFLSEMAEETHEELAWLTSALKDLSQDCPSQQKLSTERRLAGLLRDHKTTLDAVRQFPVEIVALTMMFTYVERAEKTTGWLKEVREQMKEPVDWTSLESLQRQLDQHLGKEAEMQQQEPDVRELIHSGRDLQQQQQQQQAPGKMSDRVGHEVTELDRLWKDVKMRAAQRTEQLKECLKQVQTYENDKRQMESFLGKAVSEVHKPTPLAGLQPVQEKLSAVKALQDEQARLKPLLMSLRSQNRQMQTAVADVTVKQTLQDNLQGLESRNAALRDEIAKMLDGLRGLEEQWKKLEADQARTVEWLEATGTKLDELEKATDMPEETLTQAQVLLAEILDKQGNLDNQEKALGDLTKDVPDLETQSLMAQQLSFKSQWETLRSRAQLQSTRLAEGASQHQLYQQQVQQLKKALDGAEQRLEGEATGKDCSSLEDVEKFITDQKAFARAVEENQPILASIQELSSRLVPHQAIQSEVSSLTDRLQNIQEKMDGLQRDLSEKEALWREYKEVKGRVHQELERLEEGEMTQCREYIGNTGKLEKQLDTLKELCARHQSAQPDIDRFHALNRTLWQQHCSNPHGLAGLRGDLQTTDARLSSVSTALQEGVEMVQITLKERQEFIQEVERLTTDLQEDERCQSEWIEVYEDKVEQEIKKAEATQARIRSQCDRVDNLTGMVQAICSKCDATQELTLSRKVTGVSMLQDGVQEMVAVRVGVLNFLLQFYKTRQSIVDTLREVEEGLSQLNLAEDSVEMLMEKLEAVTPVLAEWRGRTLDIDSQAQRAKVRPRMRGIVHEEEPPSSAETEMSKLRSKHNELRLQLSSQRDQLSERARLMEEFMKKKTALSEKLDSINADLDKKDTRDISSAEDLQDCLKDYQACHAQFHQEEPNMDYFKSLGKRIQKVNPAQQDEIQASLDAVYSHSFSIRHRIDSTMKTLVTALNQWQELDQCQRPILESLGKVSMVTGQPIKCSSKEEAEELLQQHQVASEELSPLQDQAQHLQSVVKNVTSLLKMLPTGLPVDPPSFIQEASSIPSSLASSSAVIQERMASLRRQLELWEAVQAQEEALASWLGAEVTELEQVPAKMEDEGRTKARLDQFKTDVSSREAELTLLASTVQELRSLNPGAAIPVAEEAVQRVEANITQAKQLALSAESSLGEFTSQRDNLRARLQELTSGLEELEDRLTRCSDLSLSEDGIIDEITECQAVQSDLTNMRPAFDTLVNDLQMLLQKFPKSNATQLQADVDALGKRFDAVALCDHQIHESLTDALLLQCRNLLREVEGEIDYDLDELSNSASTQGEPETLEKRLNDVKDLKSHSLPQHASQLALISTKLDKVLPLLSDAQRPLLTREAQARQDHLARLHRATDEAEKALESCLLDCRDFEETATELCSELEEVERLMGEELAPCTSMEDRKKQLKNLQDLAERLDFERPTLTTVDHKAERVHALCGTKKPVEQAVKLQDDYDQIQTRVKEAVAQCEEGIMQHEGFIKTTDEAATFLQQAKDTLDTCIDPSGNRDVCEDKLQTSESLLTKQAQIQSHLDLAVQAQDTLAPRTTPDGQSSMLARIQLLQGQWNQVVAGLNQCKALLEERIRRWKEYEADLEDLDKRLQKWDESVGRASQLKENLPEKASHLEEVKLLQAEMENQSDRIQNFHQMAELLAANNVVDVTQQVEAQAESVQEQYQELLDRLNDIQLKKEEAVLTHESWQEAADDMSGIITAIEEGLSQTTSLPTEVEELQAKKAQLLELQAKWPEGQSKLAQLDDCTSKALASTAAAGQHKLSHRASELSEQWNALQAQAAEAESRIAEMLRQRGQHDDKREEFARWLSKTEMELVEASQLGSDLEAKEKKLQKCEELTDDIVLHEPALADILQGAHQFNDNLSEQLAARYNALKDKAEDVTQQAVKAVADHRLYNQSMEDCKAWHEQMERTLEENTGIPEMKDELQKQVDNLKILQQSQSEGKQKLEEVLATATGTVPSTSPQGQEVIRKSVAALQQASAALTDQTDRAKDQSEEALQKWDEHNNRCKRLSDWIVEAGTILDDLRKPCTDLEERKKKQNMLESLSQEVDGHRRDVEILSPLTQELQSIGVRNPTIQTNKETVNTEYQELCDKLKDSQVQCSQGITLNEEFLQVVQEAGKFLQQAEETLAGCSDPSGDRKICQDKLKMAGNLLAKQDELQSRLELAAETLNSLDPHTSAEGHTALLATVQSLQSQWDLLVPSINQCRAMQGDRLETWVDFEGDVEEMGQWCIDTETALKDAAEPREDLADKRSQLEEVQALKENIENQAKKLKELKQKSVMLTSANTPDIVESVERQVADAEKRYQDLLDRMKDIQLQKEETVLAHESWQEAADNVSTSSRP</sequence>
<feature type="coiled-coil region" evidence="14">
    <location>
        <begin position="1993"/>
        <end position="2041"/>
    </location>
</feature>
<dbReference type="SMART" id="SM00033">
    <property type="entry name" value="CH"/>
    <property type="match status" value="2"/>
</dbReference>
<evidence type="ECO:0000256" key="2">
    <source>
        <dbReference type="ARBA" id="ARBA00004204"/>
    </source>
</evidence>
<feature type="coiled-coil region" evidence="14">
    <location>
        <begin position="2775"/>
        <end position="2890"/>
    </location>
</feature>
<dbReference type="Proteomes" id="UP000694845">
    <property type="component" value="Unplaced"/>
</dbReference>
<evidence type="ECO:0000256" key="3">
    <source>
        <dbReference type="ARBA" id="ARBA00004245"/>
    </source>
</evidence>
<comment type="similarity">
    <text evidence="4">Belongs to the nesprin family.</text>
</comment>
<feature type="coiled-coil region" evidence="14">
    <location>
        <begin position="1447"/>
        <end position="1481"/>
    </location>
</feature>
<dbReference type="InterPro" id="IPR002017">
    <property type="entry name" value="Spectrin_repeat"/>
</dbReference>
<keyword evidence="17" id="KW-1185">Reference proteome</keyword>
<evidence type="ECO:0000313" key="17">
    <source>
        <dbReference type="Proteomes" id="UP000694845"/>
    </source>
</evidence>
<evidence type="ECO:0000256" key="11">
    <source>
        <dbReference type="ARBA" id="ARBA00023203"/>
    </source>
</evidence>
<feature type="region of interest" description="Disordered" evidence="15">
    <location>
        <begin position="1322"/>
        <end position="1341"/>
    </location>
</feature>
<dbReference type="OMA" id="KANIAQC"/>
<dbReference type="Gene3D" id="1.10.418.10">
    <property type="entry name" value="Calponin-like domain"/>
    <property type="match status" value="2"/>
</dbReference>
<keyword evidence="13" id="KW-0539">Nucleus</keyword>
<accession>A0A8B7YWJ2</accession>
<keyword evidence="9 14" id="KW-0175">Coiled coil</keyword>
<evidence type="ECO:0000256" key="6">
    <source>
        <dbReference type="ARBA" id="ARBA00022692"/>
    </source>
</evidence>
<dbReference type="SUPFAM" id="SSF46966">
    <property type="entry name" value="Spectrin repeat"/>
    <property type="match status" value="19"/>
</dbReference>
<dbReference type="GO" id="GO:0005640">
    <property type="term" value="C:nuclear outer membrane"/>
    <property type="evidence" value="ECO:0007669"/>
    <property type="project" value="TreeGrafter"/>
</dbReference>
<feature type="coiled-coil region" evidence="14">
    <location>
        <begin position="1658"/>
        <end position="1692"/>
    </location>
</feature>
<feature type="coiled-coil region" evidence="14">
    <location>
        <begin position="2972"/>
        <end position="3044"/>
    </location>
</feature>
<feature type="domain" description="Calponin-homology (CH)" evidence="16">
    <location>
        <begin position="29"/>
        <end position="138"/>
    </location>
</feature>
<dbReference type="PROSITE" id="PS00019">
    <property type="entry name" value="ACTININ_1"/>
    <property type="match status" value="1"/>
</dbReference>
<keyword evidence="10" id="KW-0472">Membrane</keyword>
<dbReference type="GO" id="GO:0030017">
    <property type="term" value="C:sarcomere"/>
    <property type="evidence" value="ECO:0007669"/>
    <property type="project" value="UniProtKB-SubCell"/>
</dbReference>
<dbReference type="Pfam" id="PF25034">
    <property type="entry name" value="Spectrin_SYNE1"/>
    <property type="match status" value="1"/>
</dbReference>
<evidence type="ECO:0000256" key="9">
    <source>
        <dbReference type="ARBA" id="ARBA00023054"/>
    </source>
</evidence>
<feature type="domain" description="Calponin-homology (CH)" evidence="16">
    <location>
        <begin position="208"/>
        <end position="316"/>
    </location>
</feature>
<dbReference type="InterPro" id="IPR052403">
    <property type="entry name" value="LINC-complex_assoc"/>
</dbReference>
<dbReference type="InterPro" id="IPR018159">
    <property type="entry name" value="Spectrin/alpha-actinin"/>
</dbReference>
<evidence type="ECO:0000256" key="7">
    <source>
        <dbReference type="ARBA" id="ARBA00022737"/>
    </source>
</evidence>
<dbReference type="SUPFAM" id="SSF47576">
    <property type="entry name" value="Calponin-homology domain, CH-domain"/>
    <property type="match status" value="1"/>
</dbReference>
<dbReference type="GO" id="GO:0007097">
    <property type="term" value="P:nuclear migration"/>
    <property type="evidence" value="ECO:0007669"/>
    <property type="project" value="TreeGrafter"/>
</dbReference>
<evidence type="ECO:0000256" key="5">
    <source>
        <dbReference type="ARBA" id="ARBA00022490"/>
    </source>
</evidence>
<dbReference type="Gene3D" id="1.20.58.60">
    <property type="match status" value="14"/>
</dbReference>
<evidence type="ECO:0000313" key="18">
    <source>
        <dbReference type="RefSeq" id="XP_022095661.1"/>
    </source>
</evidence>
<dbReference type="PANTHER" id="PTHR47535:SF1">
    <property type="entry name" value="NESPRIN-1"/>
    <property type="match status" value="1"/>
</dbReference>
<dbReference type="PANTHER" id="PTHR47535">
    <property type="entry name" value="MUSCLE-SPECIFIC PROTEIN 300 KDA, ISOFORM G"/>
    <property type="match status" value="1"/>
</dbReference>
<dbReference type="GO" id="GO:0008285">
    <property type="term" value="P:negative regulation of cell population proliferation"/>
    <property type="evidence" value="ECO:0007669"/>
    <property type="project" value="TreeGrafter"/>
</dbReference>
<feature type="coiled-coil region" evidence="14">
    <location>
        <begin position="3454"/>
        <end position="3524"/>
    </location>
</feature>
<dbReference type="InterPro" id="IPR001715">
    <property type="entry name" value="CH_dom"/>
</dbReference>
<evidence type="ECO:0000256" key="8">
    <source>
        <dbReference type="ARBA" id="ARBA00022989"/>
    </source>
</evidence>
<dbReference type="Pfam" id="PF00435">
    <property type="entry name" value="Spectrin"/>
    <property type="match status" value="4"/>
</dbReference>
<organism evidence="17 18">
    <name type="scientific">Acanthaster planci</name>
    <name type="common">Crown-of-thorns starfish</name>
    <dbReference type="NCBI Taxonomy" id="133434"/>
    <lineage>
        <taxon>Eukaryota</taxon>
        <taxon>Metazoa</taxon>
        <taxon>Echinodermata</taxon>
        <taxon>Eleutherozoa</taxon>
        <taxon>Asterozoa</taxon>
        <taxon>Asteroidea</taxon>
        <taxon>Valvatacea</taxon>
        <taxon>Valvatida</taxon>
        <taxon>Acanthasteridae</taxon>
        <taxon>Acanthaster</taxon>
    </lineage>
</organism>
<dbReference type="FunFam" id="1.10.418.10:FF:000033">
    <property type="entry name" value="nesprin-1 isoform X1"/>
    <property type="match status" value="1"/>
</dbReference>
<evidence type="ECO:0000256" key="1">
    <source>
        <dbReference type="ARBA" id="ARBA00004126"/>
    </source>
</evidence>
<evidence type="ECO:0000256" key="4">
    <source>
        <dbReference type="ARBA" id="ARBA00008619"/>
    </source>
</evidence>
<dbReference type="GO" id="GO:0034993">
    <property type="term" value="C:meiotic nuclear membrane microtubule tethering complex"/>
    <property type="evidence" value="ECO:0007669"/>
    <property type="project" value="TreeGrafter"/>
</dbReference>
<keyword evidence="7" id="KW-0677">Repeat</keyword>
<dbReference type="InterPro" id="IPR047291">
    <property type="entry name" value="CH_SYNE1_rpt2"/>
</dbReference>
<evidence type="ECO:0000256" key="15">
    <source>
        <dbReference type="SAM" id="MobiDB-lite"/>
    </source>
</evidence>
<dbReference type="PROSITE" id="PS00020">
    <property type="entry name" value="ACTININ_2"/>
    <property type="match status" value="1"/>
</dbReference>
<dbReference type="KEGG" id="aplc:110981924"/>
<dbReference type="CDD" id="cd00176">
    <property type="entry name" value="SPEC"/>
    <property type="match status" value="1"/>
</dbReference>
<keyword evidence="8" id="KW-1133">Transmembrane helix</keyword>
<dbReference type="FunFam" id="1.10.418.10:FF:000037">
    <property type="entry name" value="nesprin-1 isoform X1"/>
    <property type="match status" value="1"/>
</dbReference>
<reference evidence="18" key="1">
    <citation type="submission" date="2025-08" db="UniProtKB">
        <authorList>
            <consortium name="RefSeq"/>
        </authorList>
    </citation>
    <scope>IDENTIFICATION</scope>
</reference>
<dbReference type="GeneID" id="110981924"/>
<proteinExistence type="inferred from homology"/>
<keyword evidence="6" id="KW-0812">Transmembrane</keyword>
<evidence type="ECO:0000259" key="16">
    <source>
        <dbReference type="PROSITE" id="PS50021"/>
    </source>
</evidence>
<dbReference type="InterPro" id="IPR036872">
    <property type="entry name" value="CH_dom_sf"/>
</dbReference>
<keyword evidence="11" id="KW-0009">Actin-binding</keyword>
<protein>
    <submittedName>
        <fullName evidence="18">Nesprin-1-like</fullName>
    </submittedName>
</protein>
<feature type="coiled-coil region" evidence="14">
    <location>
        <begin position="2567"/>
        <end position="2618"/>
    </location>
</feature>
<feature type="coiled-coil region" evidence="14">
    <location>
        <begin position="2315"/>
        <end position="2377"/>
    </location>
</feature>
<dbReference type="GO" id="GO:0005856">
    <property type="term" value="C:cytoskeleton"/>
    <property type="evidence" value="ECO:0007669"/>
    <property type="project" value="UniProtKB-SubCell"/>
</dbReference>
<dbReference type="InterPro" id="IPR047290">
    <property type="entry name" value="CH_SYNE1_rpt1"/>
</dbReference>
<keyword evidence="12" id="KW-0206">Cytoskeleton</keyword>
<dbReference type="CDD" id="cd21241">
    <property type="entry name" value="CH_SYNE1_rpt1"/>
    <property type="match status" value="1"/>
</dbReference>
<dbReference type="RefSeq" id="XP_022095661.1">
    <property type="nucleotide sequence ID" value="XM_022239969.1"/>
</dbReference>
<feature type="region of interest" description="Disordered" evidence="15">
    <location>
        <begin position="157"/>
        <end position="192"/>
    </location>
</feature>
<feature type="compositionally biased region" description="Low complexity" evidence="15">
    <location>
        <begin position="157"/>
        <end position="174"/>
    </location>
</feature>
<name>A0A8B7YWJ2_ACAPL</name>
<gene>
    <name evidence="18" type="primary">LOC110981924</name>
</gene>
<dbReference type="GO" id="GO:0051015">
    <property type="term" value="F:actin filament binding"/>
    <property type="evidence" value="ECO:0007669"/>
    <property type="project" value="TreeGrafter"/>
</dbReference>
<comment type="subcellular location">
    <subcellularLocation>
        <location evidence="3">Cytoplasm</location>
        <location evidence="3">Cytoskeleton</location>
    </subcellularLocation>
    <subcellularLocation>
        <location evidence="2">Cytoplasm</location>
        <location evidence="2">Myofibril</location>
        <location evidence="2">Sarcomere</location>
    </subcellularLocation>
    <subcellularLocation>
        <location evidence="1">Nucleus membrane</location>
    </subcellularLocation>
</comment>
<dbReference type="InterPro" id="IPR001589">
    <property type="entry name" value="Actinin_actin-bd_CS"/>
</dbReference>
<dbReference type="PROSITE" id="PS50021">
    <property type="entry name" value="CH"/>
    <property type="match status" value="2"/>
</dbReference>
<evidence type="ECO:0000256" key="13">
    <source>
        <dbReference type="ARBA" id="ARBA00023242"/>
    </source>
</evidence>
<dbReference type="Pfam" id="PF00307">
    <property type="entry name" value="CH"/>
    <property type="match status" value="2"/>
</dbReference>
<dbReference type="InterPro" id="IPR057057">
    <property type="entry name" value="Spectrin_SYNE1"/>
</dbReference>
<dbReference type="CDD" id="cd21243">
    <property type="entry name" value="CH_SYNE1_rpt2"/>
    <property type="match status" value="1"/>
</dbReference>
<dbReference type="OrthoDB" id="18853at2759"/>